<dbReference type="Proteomes" id="UP000261660">
    <property type="component" value="Unplaced"/>
</dbReference>
<sequence>MEKLVVLVLLTALLYDVSSAQNKMAYFKIGGELTLKPVFPDAIKNILWKLNGDLVAEWVKDAVPLVVYDRFKNRTTLDLSTGHLTMKNMSQKDEGEFSYEFNDKIQAVRYTGKAIKEVPKPIVNTKPLACESHLDECGLSCYGDTKEAGPVTYSWKEGDGEWQEQGSDITIIKIDSFFFETVSCMMKNPVSEKKSDPINNPENNFNMISIACLKPVSNCQSFWDNLCKE</sequence>
<feature type="signal peptide" evidence="5">
    <location>
        <begin position="1"/>
        <end position="20"/>
    </location>
</feature>
<dbReference type="GO" id="GO:0016020">
    <property type="term" value="C:membrane"/>
    <property type="evidence" value="ECO:0007669"/>
    <property type="project" value="UniProtKB-SubCell"/>
</dbReference>
<keyword evidence="4" id="KW-0325">Glycoprotein</keyword>
<dbReference type="InterPro" id="IPR013783">
    <property type="entry name" value="Ig-like_fold"/>
</dbReference>
<feature type="chain" id="PRO_5018554522" evidence="5">
    <location>
        <begin position="21"/>
        <end position="229"/>
    </location>
</feature>
<dbReference type="AlphaFoldDB" id="A0A3Q3E3W0"/>
<evidence type="ECO:0000256" key="2">
    <source>
        <dbReference type="ARBA" id="ARBA00022729"/>
    </source>
</evidence>
<dbReference type="PANTHER" id="PTHR12080">
    <property type="entry name" value="SIGNALING LYMPHOCYTIC ACTIVATION MOLECULE"/>
    <property type="match status" value="1"/>
</dbReference>
<evidence type="ECO:0000256" key="4">
    <source>
        <dbReference type="ARBA" id="ARBA00023180"/>
    </source>
</evidence>
<dbReference type="STRING" id="56723.ENSLBEP00000001887"/>
<evidence type="ECO:0000256" key="1">
    <source>
        <dbReference type="ARBA" id="ARBA00004370"/>
    </source>
</evidence>
<proteinExistence type="predicted"/>
<dbReference type="InterPro" id="IPR036179">
    <property type="entry name" value="Ig-like_dom_sf"/>
</dbReference>
<keyword evidence="2 5" id="KW-0732">Signal</keyword>
<evidence type="ECO:0000256" key="5">
    <source>
        <dbReference type="SAM" id="SignalP"/>
    </source>
</evidence>
<comment type="subcellular location">
    <subcellularLocation>
        <location evidence="1">Membrane</location>
    </subcellularLocation>
</comment>
<dbReference type="InParanoid" id="A0A3Q3E3W0"/>
<reference evidence="6" key="2">
    <citation type="submission" date="2025-09" db="UniProtKB">
        <authorList>
            <consortium name="Ensembl"/>
        </authorList>
    </citation>
    <scope>IDENTIFICATION</scope>
</reference>
<name>A0A3Q3E3W0_9LABR</name>
<organism evidence="6 7">
    <name type="scientific">Labrus bergylta</name>
    <name type="common">ballan wrasse</name>
    <dbReference type="NCBI Taxonomy" id="56723"/>
    <lineage>
        <taxon>Eukaryota</taxon>
        <taxon>Metazoa</taxon>
        <taxon>Chordata</taxon>
        <taxon>Craniata</taxon>
        <taxon>Vertebrata</taxon>
        <taxon>Euteleostomi</taxon>
        <taxon>Actinopterygii</taxon>
        <taxon>Neopterygii</taxon>
        <taxon>Teleostei</taxon>
        <taxon>Neoteleostei</taxon>
        <taxon>Acanthomorphata</taxon>
        <taxon>Eupercaria</taxon>
        <taxon>Labriformes</taxon>
        <taxon>Labridae</taxon>
        <taxon>Labrus</taxon>
    </lineage>
</organism>
<reference evidence="6" key="1">
    <citation type="submission" date="2025-08" db="UniProtKB">
        <authorList>
            <consortium name="Ensembl"/>
        </authorList>
    </citation>
    <scope>IDENTIFICATION</scope>
</reference>
<evidence type="ECO:0000313" key="7">
    <source>
        <dbReference type="Proteomes" id="UP000261660"/>
    </source>
</evidence>
<dbReference type="InterPro" id="IPR015631">
    <property type="entry name" value="CD2/SLAM_rcpt"/>
</dbReference>
<dbReference type="GeneTree" id="ENSGT00610000086518"/>
<accession>A0A3Q3E3W0</accession>
<dbReference type="SUPFAM" id="SSF48726">
    <property type="entry name" value="Immunoglobulin"/>
    <property type="match status" value="1"/>
</dbReference>
<dbReference type="PANTHER" id="PTHR12080:SF125">
    <property type="entry name" value="CD48 ANTIGEN-LIKE"/>
    <property type="match status" value="1"/>
</dbReference>
<evidence type="ECO:0000313" key="6">
    <source>
        <dbReference type="Ensembl" id="ENSLBEP00000001887.1"/>
    </source>
</evidence>
<evidence type="ECO:0000256" key="3">
    <source>
        <dbReference type="ARBA" id="ARBA00023136"/>
    </source>
</evidence>
<keyword evidence="3" id="KW-0472">Membrane</keyword>
<keyword evidence="7" id="KW-1185">Reference proteome</keyword>
<dbReference type="Ensembl" id="ENSLBET00000002003.1">
    <property type="protein sequence ID" value="ENSLBEP00000001887.1"/>
    <property type="gene ID" value="ENSLBEG00000001479.1"/>
</dbReference>
<protein>
    <submittedName>
        <fullName evidence="6">SLAM family member 7-like</fullName>
    </submittedName>
</protein>
<dbReference type="Gene3D" id="2.60.40.10">
    <property type="entry name" value="Immunoglobulins"/>
    <property type="match status" value="2"/>
</dbReference>